<evidence type="ECO:0000313" key="1">
    <source>
        <dbReference type="EMBL" id="GAA0604023.1"/>
    </source>
</evidence>
<dbReference type="InterPro" id="IPR024078">
    <property type="entry name" value="LmbE-like_dom_sf"/>
</dbReference>
<name>A0ABN1G4W5_9PROT</name>
<accession>A0ABN1G4W5</accession>
<evidence type="ECO:0000313" key="2">
    <source>
        <dbReference type="Proteomes" id="UP001501588"/>
    </source>
</evidence>
<gene>
    <name evidence="1" type="ORF">GCM10009416_47050</name>
</gene>
<dbReference type="PANTHER" id="PTHR12993:SF29">
    <property type="entry name" value="BLR3841 PROTEIN"/>
    <property type="match status" value="1"/>
</dbReference>
<organism evidence="1 2">
    <name type="scientific">Craurococcus roseus</name>
    <dbReference type="NCBI Taxonomy" id="77585"/>
    <lineage>
        <taxon>Bacteria</taxon>
        <taxon>Pseudomonadati</taxon>
        <taxon>Pseudomonadota</taxon>
        <taxon>Alphaproteobacteria</taxon>
        <taxon>Acetobacterales</taxon>
        <taxon>Acetobacteraceae</taxon>
        <taxon>Craurococcus</taxon>
    </lineage>
</organism>
<dbReference type="InterPro" id="IPR003737">
    <property type="entry name" value="GlcNAc_PI_deacetylase-related"/>
</dbReference>
<dbReference type="SUPFAM" id="SSF102588">
    <property type="entry name" value="LmbE-like"/>
    <property type="match status" value="1"/>
</dbReference>
<dbReference type="Pfam" id="PF02585">
    <property type="entry name" value="PIG-L"/>
    <property type="match status" value="1"/>
</dbReference>
<proteinExistence type="predicted"/>
<dbReference type="Proteomes" id="UP001501588">
    <property type="component" value="Unassembled WGS sequence"/>
</dbReference>
<protein>
    <submittedName>
        <fullName evidence="1">PIG-L family deacetylase</fullName>
    </submittedName>
</protein>
<reference evidence="1 2" key="1">
    <citation type="journal article" date="2019" name="Int. J. Syst. Evol. Microbiol.">
        <title>The Global Catalogue of Microorganisms (GCM) 10K type strain sequencing project: providing services to taxonomists for standard genome sequencing and annotation.</title>
        <authorList>
            <consortium name="The Broad Institute Genomics Platform"/>
            <consortium name="The Broad Institute Genome Sequencing Center for Infectious Disease"/>
            <person name="Wu L."/>
            <person name="Ma J."/>
        </authorList>
    </citation>
    <scope>NUCLEOTIDE SEQUENCE [LARGE SCALE GENOMIC DNA]</scope>
    <source>
        <strain evidence="1 2">JCM 9933</strain>
    </source>
</reference>
<dbReference type="Gene3D" id="3.40.50.10320">
    <property type="entry name" value="LmbE-like"/>
    <property type="match status" value="1"/>
</dbReference>
<comment type="caution">
    <text evidence="1">The sequence shown here is derived from an EMBL/GenBank/DDBJ whole genome shotgun (WGS) entry which is preliminary data.</text>
</comment>
<dbReference type="EMBL" id="BAAAFZ010000093">
    <property type="protein sequence ID" value="GAA0604023.1"/>
    <property type="molecule type" value="Genomic_DNA"/>
</dbReference>
<keyword evidence="2" id="KW-1185">Reference proteome</keyword>
<dbReference type="PANTHER" id="PTHR12993">
    <property type="entry name" value="N-ACETYLGLUCOSAMINYL-PHOSPHATIDYLINOSITOL DE-N-ACETYLASE-RELATED"/>
    <property type="match status" value="1"/>
</dbReference>
<sequence length="278" mass="29313">MASRVEDGEEGRAPPFLGAGEALRAAEGWPAAASLDALASGPGGFLILSPHPDDESIGCGGLIAECVARGRPVRVVVLSDGGASHPNSPGFPRPRLAALREEETRAAVAELGLDPSRDLDFLGLPDAALPSNGPVFDAAVNHLLRLAERDGHPAAAVFTTWGHDPHTDHKAARAIGGALARALPSRPKLYTYPVWGWAFAHPIPGFPTPPEPLLSEPLRGVRLAMDRHLSEKRKAVAAHRSQTTGLIADDPGGFRLPPEALALAFRPFELFLEENPAA</sequence>